<dbReference type="EMBL" id="CP060712">
    <property type="protein sequence ID" value="QNN48593.1"/>
    <property type="molecule type" value="Genomic_DNA"/>
</dbReference>
<evidence type="ECO:0000256" key="3">
    <source>
        <dbReference type="ARBA" id="ARBA00023163"/>
    </source>
</evidence>
<organism evidence="6 7">
    <name type="scientific">Phycicoccus endophyticus</name>
    <dbReference type="NCBI Taxonomy" id="1690220"/>
    <lineage>
        <taxon>Bacteria</taxon>
        <taxon>Bacillati</taxon>
        <taxon>Actinomycetota</taxon>
        <taxon>Actinomycetes</taxon>
        <taxon>Micrococcales</taxon>
        <taxon>Intrasporangiaceae</taxon>
        <taxon>Phycicoccus</taxon>
    </lineage>
</organism>
<feature type="domain" description="HTH tetR-type" evidence="5">
    <location>
        <begin position="17"/>
        <end position="77"/>
    </location>
</feature>
<dbReference type="PANTHER" id="PTHR30055">
    <property type="entry name" value="HTH-TYPE TRANSCRIPTIONAL REGULATOR RUTR"/>
    <property type="match status" value="1"/>
</dbReference>
<evidence type="ECO:0000256" key="1">
    <source>
        <dbReference type="ARBA" id="ARBA00023015"/>
    </source>
</evidence>
<evidence type="ECO:0000256" key="4">
    <source>
        <dbReference type="PROSITE-ProRule" id="PRU00335"/>
    </source>
</evidence>
<dbReference type="InterPro" id="IPR001647">
    <property type="entry name" value="HTH_TetR"/>
</dbReference>
<keyword evidence="1" id="KW-0805">Transcription regulation</keyword>
<reference evidence="6 7" key="1">
    <citation type="submission" date="2020-08" db="EMBL/GenBank/DDBJ databases">
        <title>Genome sequence of Phycicoccus endophyticus JCM 31784T.</title>
        <authorList>
            <person name="Hyun D.-W."/>
            <person name="Bae J.-W."/>
        </authorList>
    </citation>
    <scope>NUCLEOTIDE SEQUENCE [LARGE SCALE GENOMIC DNA]</scope>
    <source>
        <strain evidence="6 7">JCM 31784</strain>
    </source>
</reference>
<evidence type="ECO:0000313" key="7">
    <source>
        <dbReference type="Proteomes" id="UP000515976"/>
    </source>
</evidence>
<dbReference type="SUPFAM" id="SSF46689">
    <property type="entry name" value="Homeodomain-like"/>
    <property type="match status" value="1"/>
</dbReference>
<dbReference type="RefSeq" id="WP_166099813.1">
    <property type="nucleotide sequence ID" value="NZ_BMMY01000003.1"/>
</dbReference>
<dbReference type="PRINTS" id="PR00455">
    <property type="entry name" value="HTHTETR"/>
</dbReference>
<dbReference type="PROSITE" id="PS50977">
    <property type="entry name" value="HTH_TETR_2"/>
    <property type="match status" value="1"/>
</dbReference>
<dbReference type="Proteomes" id="UP000515976">
    <property type="component" value="Chromosome"/>
</dbReference>
<keyword evidence="7" id="KW-1185">Reference proteome</keyword>
<dbReference type="Pfam" id="PF16859">
    <property type="entry name" value="TetR_C_11"/>
    <property type="match status" value="1"/>
</dbReference>
<dbReference type="InterPro" id="IPR009057">
    <property type="entry name" value="Homeodomain-like_sf"/>
</dbReference>
<dbReference type="SUPFAM" id="SSF48498">
    <property type="entry name" value="Tetracyclin repressor-like, C-terminal domain"/>
    <property type="match status" value="1"/>
</dbReference>
<dbReference type="GO" id="GO:0000976">
    <property type="term" value="F:transcription cis-regulatory region binding"/>
    <property type="evidence" value="ECO:0007669"/>
    <property type="project" value="TreeGrafter"/>
</dbReference>
<dbReference type="InterPro" id="IPR036271">
    <property type="entry name" value="Tet_transcr_reg_TetR-rel_C_sf"/>
</dbReference>
<gene>
    <name evidence="6" type="ORF">H9L10_09715</name>
</gene>
<dbReference type="Pfam" id="PF00440">
    <property type="entry name" value="TetR_N"/>
    <property type="match status" value="1"/>
</dbReference>
<name>A0A7G9QZ18_9MICO</name>
<evidence type="ECO:0000313" key="6">
    <source>
        <dbReference type="EMBL" id="QNN48593.1"/>
    </source>
</evidence>
<dbReference type="InterPro" id="IPR011075">
    <property type="entry name" value="TetR_C"/>
</dbReference>
<dbReference type="Gene3D" id="1.10.10.60">
    <property type="entry name" value="Homeodomain-like"/>
    <property type="match status" value="1"/>
</dbReference>
<dbReference type="InterPro" id="IPR050109">
    <property type="entry name" value="HTH-type_TetR-like_transc_reg"/>
</dbReference>
<dbReference type="KEGG" id="pei:H9L10_09715"/>
<accession>A0A7G9QZ18</accession>
<dbReference type="Gene3D" id="1.10.357.10">
    <property type="entry name" value="Tetracycline Repressor, domain 2"/>
    <property type="match status" value="1"/>
</dbReference>
<dbReference type="GO" id="GO:0003700">
    <property type="term" value="F:DNA-binding transcription factor activity"/>
    <property type="evidence" value="ECO:0007669"/>
    <property type="project" value="TreeGrafter"/>
</dbReference>
<evidence type="ECO:0000259" key="5">
    <source>
        <dbReference type="PROSITE" id="PS50977"/>
    </source>
</evidence>
<sequence>MTFRNNESEARGRPRDPQLDRRITTSVLEVLGEQGYDGVSFEAVARRCGTSKASLYRRWQSKRDMVLAAVKNGPARNASEPLEMGTCLREDLLMLVRRLVQTMRSADTGAAFMLLQAGLEDPDLCEAIEDATGPTGARLPKRVIDAAVARGELAPGTDPFAYEEVAGAVLLLRRANGLTLTDEYLQSLVDAVITPALVASHQHTSLPAGIFSGRPAAHPSRENS</sequence>
<proteinExistence type="predicted"/>
<evidence type="ECO:0000256" key="2">
    <source>
        <dbReference type="ARBA" id="ARBA00023125"/>
    </source>
</evidence>
<dbReference type="PANTHER" id="PTHR30055:SF148">
    <property type="entry name" value="TETR-FAMILY TRANSCRIPTIONAL REGULATOR"/>
    <property type="match status" value="1"/>
</dbReference>
<feature type="DNA-binding region" description="H-T-H motif" evidence="4">
    <location>
        <begin position="40"/>
        <end position="59"/>
    </location>
</feature>
<keyword evidence="3" id="KW-0804">Transcription</keyword>
<dbReference type="AlphaFoldDB" id="A0A7G9QZ18"/>
<protein>
    <submittedName>
        <fullName evidence="6">TetR/AcrR family transcriptional regulator</fullName>
    </submittedName>
</protein>
<keyword evidence="2 4" id="KW-0238">DNA-binding</keyword>